<keyword evidence="5" id="KW-1185">Reference proteome</keyword>
<dbReference type="SUPFAM" id="SSF49764">
    <property type="entry name" value="HSP20-like chaperones"/>
    <property type="match status" value="1"/>
</dbReference>
<dbReference type="Pfam" id="PF00011">
    <property type="entry name" value="HSP20"/>
    <property type="match status" value="1"/>
</dbReference>
<organism evidence="4 5">
    <name type="scientific">Desulfopila aestuarii DSM 18488</name>
    <dbReference type="NCBI Taxonomy" id="1121416"/>
    <lineage>
        <taxon>Bacteria</taxon>
        <taxon>Pseudomonadati</taxon>
        <taxon>Thermodesulfobacteriota</taxon>
        <taxon>Desulfobulbia</taxon>
        <taxon>Desulfobulbales</taxon>
        <taxon>Desulfocapsaceae</taxon>
        <taxon>Desulfopila</taxon>
    </lineage>
</organism>
<gene>
    <name evidence="4" type="ORF">SAMN02745220_00603</name>
</gene>
<dbReference type="PANTHER" id="PTHR11527">
    <property type="entry name" value="HEAT-SHOCK PROTEIN 20 FAMILY MEMBER"/>
    <property type="match status" value="1"/>
</dbReference>
<dbReference type="CDD" id="cd06464">
    <property type="entry name" value="ACD_sHsps-like"/>
    <property type="match status" value="1"/>
</dbReference>
<dbReference type="Gene3D" id="2.60.40.790">
    <property type="match status" value="1"/>
</dbReference>
<dbReference type="Proteomes" id="UP000184603">
    <property type="component" value="Unassembled WGS sequence"/>
</dbReference>
<sequence>MWTRVSDIDRMFGAMNLLHSRMNRLFTDYDRSYGTDAGWRVSGGTPKTNMYDLGDKLQVVAELPGVAKEDLNVRIQGNYLELSGSRKSDGPEGYKAHRIERGSSTFTRSFTLPVDVDSERVEAVLKDGVLKMILPKVEAAKPKQITVS</sequence>
<feature type="domain" description="SHSP" evidence="3">
    <location>
        <begin position="39"/>
        <end position="148"/>
    </location>
</feature>
<proteinExistence type="inferred from homology"/>
<name>A0A1M7XYS0_9BACT</name>
<accession>A0A1M7XYS0</accession>
<evidence type="ECO:0000256" key="1">
    <source>
        <dbReference type="PROSITE-ProRule" id="PRU00285"/>
    </source>
</evidence>
<comment type="similarity">
    <text evidence="1 2">Belongs to the small heat shock protein (HSP20) family.</text>
</comment>
<dbReference type="InterPro" id="IPR031107">
    <property type="entry name" value="Small_HSP"/>
</dbReference>
<dbReference type="PROSITE" id="PS01031">
    <property type="entry name" value="SHSP"/>
    <property type="match status" value="1"/>
</dbReference>
<evidence type="ECO:0000313" key="5">
    <source>
        <dbReference type="Proteomes" id="UP000184603"/>
    </source>
</evidence>
<dbReference type="OrthoDB" id="189458at2"/>
<reference evidence="4 5" key="1">
    <citation type="submission" date="2016-12" db="EMBL/GenBank/DDBJ databases">
        <authorList>
            <person name="Song W.-J."/>
            <person name="Kurnit D.M."/>
        </authorList>
    </citation>
    <scope>NUCLEOTIDE SEQUENCE [LARGE SCALE GENOMIC DNA]</scope>
    <source>
        <strain evidence="4 5">DSM 18488</strain>
    </source>
</reference>
<evidence type="ECO:0000259" key="3">
    <source>
        <dbReference type="PROSITE" id="PS01031"/>
    </source>
</evidence>
<dbReference type="EMBL" id="FRFE01000002">
    <property type="protein sequence ID" value="SHO43999.1"/>
    <property type="molecule type" value="Genomic_DNA"/>
</dbReference>
<evidence type="ECO:0000256" key="2">
    <source>
        <dbReference type="RuleBase" id="RU003616"/>
    </source>
</evidence>
<evidence type="ECO:0000313" key="4">
    <source>
        <dbReference type="EMBL" id="SHO43999.1"/>
    </source>
</evidence>
<dbReference type="AlphaFoldDB" id="A0A1M7XYS0"/>
<protein>
    <submittedName>
        <fullName evidence="4">HSP20 family protein</fullName>
    </submittedName>
</protein>
<dbReference type="InterPro" id="IPR008978">
    <property type="entry name" value="HSP20-like_chaperone"/>
</dbReference>
<dbReference type="RefSeq" id="WP_073611968.1">
    <property type="nucleotide sequence ID" value="NZ_FRFE01000002.1"/>
</dbReference>
<dbReference type="InterPro" id="IPR002068">
    <property type="entry name" value="A-crystallin/Hsp20_dom"/>
</dbReference>
<dbReference type="STRING" id="1121416.SAMN02745220_00603"/>